<name>A0A9W4SSN4_9GLOM</name>
<protein>
    <submittedName>
        <fullName evidence="2">9004_t:CDS:1</fullName>
    </submittedName>
</protein>
<feature type="region of interest" description="Disordered" evidence="1">
    <location>
        <begin position="22"/>
        <end position="73"/>
    </location>
</feature>
<dbReference type="Proteomes" id="UP001153678">
    <property type="component" value="Unassembled WGS sequence"/>
</dbReference>
<feature type="non-terminal residue" evidence="2">
    <location>
        <position position="1"/>
    </location>
</feature>
<keyword evidence="3" id="KW-1185">Reference proteome</keyword>
<comment type="caution">
    <text evidence="2">The sequence shown here is derived from an EMBL/GenBank/DDBJ whole genome shotgun (WGS) entry which is preliminary data.</text>
</comment>
<feature type="compositionally biased region" description="Polar residues" evidence="1">
    <location>
        <begin position="25"/>
        <end position="56"/>
    </location>
</feature>
<proteinExistence type="predicted"/>
<evidence type="ECO:0000256" key="1">
    <source>
        <dbReference type="SAM" id="MobiDB-lite"/>
    </source>
</evidence>
<gene>
    <name evidence="2" type="ORF">FWILDA_LOCUS9419</name>
</gene>
<evidence type="ECO:0000313" key="2">
    <source>
        <dbReference type="EMBL" id="CAI2180102.1"/>
    </source>
</evidence>
<sequence>MPRYLRSDASLSPEVIRKIMDAKSGSDNQSLDNPNITSLPQNNILEDTSLECNTAPDSKKKKTGGKKQSQGGQ</sequence>
<evidence type="ECO:0000313" key="3">
    <source>
        <dbReference type="Proteomes" id="UP001153678"/>
    </source>
</evidence>
<dbReference type="EMBL" id="CAMKVN010002212">
    <property type="protein sequence ID" value="CAI2180102.1"/>
    <property type="molecule type" value="Genomic_DNA"/>
</dbReference>
<dbReference type="AlphaFoldDB" id="A0A9W4SSN4"/>
<accession>A0A9W4SSN4</accession>
<organism evidence="2 3">
    <name type="scientific">Funneliformis geosporum</name>
    <dbReference type="NCBI Taxonomy" id="1117311"/>
    <lineage>
        <taxon>Eukaryota</taxon>
        <taxon>Fungi</taxon>
        <taxon>Fungi incertae sedis</taxon>
        <taxon>Mucoromycota</taxon>
        <taxon>Glomeromycotina</taxon>
        <taxon>Glomeromycetes</taxon>
        <taxon>Glomerales</taxon>
        <taxon>Glomeraceae</taxon>
        <taxon>Funneliformis</taxon>
    </lineage>
</organism>
<reference evidence="2" key="1">
    <citation type="submission" date="2022-08" db="EMBL/GenBank/DDBJ databases">
        <authorList>
            <person name="Kallberg Y."/>
            <person name="Tangrot J."/>
            <person name="Rosling A."/>
        </authorList>
    </citation>
    <scope>NUCLEOTIDE SEQUENCE</scope>
    <source>
        <strain evidence="2">Wild A</strain>
    </source>
</reference>